<reference evidence="1" key="1">
    <citation type="submission" date="2024-03" db="EMBL/GenBank/DDBJ databases">
        <title>Diverse circular DNA viruses in blood, oral, and fecal samples of captive lemurs.</title>
        <authorList>
            <person name="Paietta E.N."/>
            <person name="Kraberger S."/>
            <person name="Lund M.C."/>
            <person name="Custer J.M."/>
            <person name="Vargas K.M."/>
            <person name="Ehmke E.E."/>
            <person name="Yoder A.D."/>
            <person name="Varsani A."/>
        </authorList>
    </citation>
    <scope>NUCLEOTIDE SEQUENCE</scope>
    <source>
        <strain evidence="1">Duke_21_2</strain>
        <strain evidence="2">Duke_25FS_5</strain>
    </source>
</reference>
<name>A0AAU8AX99_9CAUD</name>
<proteinExistence type="predicted"/>
<dbReference type="EMBL" id="PP511380">
    <property type="protein sequence ID" value="XCD03723.1"/>
    <property type="molecule type" value="Genomic_DNA"/>
</dbReference>
<protein>
    <submittedName>
        <fullName evidence="1">CopG-like protein</fullName>
    </submittedName>
</protein>
<dbReference type="EMBL" id="PP511642">
    <property type="protein sequence ID" value="XCD06163.1"/>
    <property type="molecule type" value="Genomic_DNA"/>
</dbReference>
<dbReference type="InterPro" id="IPR010985">
    <property type="entry name" value="Ribbon_hlx_hlx"/>
</dbReference>
<organism evidence="1">
    <name type="scientific">Dulem virus 29</name>
    <dbReference type="NCBI Taxonomy" id="3145747"/>
    <lineage>
        <taxon>Viruses</taxon>
        <taxon>Duplodnaviria</taxon>
        <taxon>Heunggongvirae</taxon>
        <taxon>Uroviricota</taxon>
        <taxon>Caudoviricetes</taxon>
    </lineage>
</organism>
<sequence>MKKKNIAITIDYDILELIKHIAQVEGRSLSGQITFILRQFIETH</sequence>
<evidence type="ECO:0000313" key="2">
    <source>
        <dbReference type="EMBL" id="XCD06163.1"/>
    </source>
</evidence>
<dbReference type="GO" id="GO:0006355">
    <property type="term" value="P:regulation of DNA-templated transcription"/>
    <property type="evidence" value="ECO:0007669"/>
    <property type="project" value="InterPro"/>
</dbReference>
<evidence type="ECO:0000313" key="1">
    <source>
        <dbReference type="EMBL" id="XCD03723.1"/>
    </source>
</evidence>
<dbReference type="SUPFAM" id="SSF47598">
    <property type="entry name" value="Ribbon-helix-helix"/>
    <property type="match status" value="1"/>
</dbReference>
<accession>A0AAU8AX99</accession>